<dbReference type="SUPFAM" id="SSF57667">
    <property type="entry name" value="beta-beta-alpha zinc fingers"/>
    <property type="match status" value="1"/>
</dbReference>
<dbReference type="Gene3D" id="1.10.10.2030">
    <property type="entry name" value="DNA/RNA-binding protein Kin17, conserved domain"/>
    <property type="match status" value="1"/>
</dbReference>
<dbReference type="SMART" id="SM01253">
    <property type="entry name" value="Kin17_mid"/>
    <property type="match status" value="1"/>
</dbReference>
<dbReference type="GO" id="GO:0006974">
    <property type="term" value="P:DNA damage response"/>
    <property type="evidence" value="ECO:0007669"/>
    <property type="project" value="TreeGrafter"/>
</dbReference>
<dbReference type="InterPro" id="IPR041330">
    <property type="entry name" value="KN17_SH3"/>
</dbReference>
<dbReference type="EMBL" id="JAZGQO010000010">
    <property type="protein sequence ID" value="KAK6175716.1"/>
    <property type="molecule type" value="Genomic_DNA"/>
</dbReference>
<evidence type="ECO:0000256" key="3">
    <source>
        <dbReference type="ARBA" id="ARBA00022771"/>
    </source>
</evidence>
<dbReference type="InterPro" id="IPR056767">
    <property type="entry name" value="C2H2-Znf_KIN17"/>
</dbReference>
<comment type="similarity">
    <text evidence="1">Belongs to the KIN17 family.</text>
</comment>
<protein>
    <recommendedName>
        <fullName evidence="6">C2H2-type domain-containing protein</fullName>
    </recommendedName>
</protein>
<dbReference type="InterPro" id="IPR037321">
    <property type="entry name" value="KIN17-like"/>
</dbReference>
<dbReference type="GO" id="GO:0003690">
    <property type="term" value="F:double-stranded DNA binding"/>
    <property type="evidence" value="ECO:0007669"/>
    <property type="project" value="TreeGrafter"/>
</dbReference>
<dbReference type="Pfam" id="PF18131">
    <property type="entry name" value="KN17_SH3"/>
    <property type="match status" value="1"/>
</dbReference>
<dbReference type="FunFam" id="1.10.10.2030:FF:000001">
    <property type="entry name" value="DNA/RNA-binding protein KIN17, putative"/>
    <property type="match status" value="1"/>
</dbReference>
<evidence type="ECO:0000259" key="6">
    <source>
        <dbReference type="PROSITE" id="PS00028"/>
    </source>
</evidence>
<evidence type="ECO:0000256" key="1">
    <source>
        <dbReference type="ARBA" id="ARBA00008517"/>
    </source>
</evidence>
<dbReference type="InterPro" id="IPR013087">
    <property type="entry name" value="Znf_C2H2_type"/>
</dbReference>
<dbReference type="CDD" id="cd13155">
    <property type="entry name" value="KOW_KIN17"/>
    <property type="match status" value="1"/>
</dbReference>
<dbReference type="GO" id="GO:0005634">
    <property type="term" value="C:nucleus"/>
    <property type="evidence" value="ECO:0007669"/>
    <property type="project" value="TreeGrafter"/>
</dbReference>
<keyword evidence="8" id="KW-1185">Reference proteome</keyword>
<keyword evidence="2" id="KW-0479">Metal-binding</keyword>
<evidence type="ECO:0000256" key="5">
    <source>
        <dbReference type="SAM" id="Coils"/>
    </source>
</evidence>
<accession>A0AAN8JHJ3</accession>
<gene>
    <name evidence="7" type="ORF">SNE40_014112</name>
</gene>
<dbReference type="Pfam" id="PF10357">
    <property type="entry name" value="WH_KIN17"/>
    <property type="match status" value="1"/>
</dbReference>
<feature type="coiled-coil region" evidence="5">
    <location>
        <begin position="151"/>
        <end position="200"/>
    </location>
</feature>
<dbReference type="InterPro" id="IPR041995">
    <property type="entry name" value="KOW_KIN17"/>
</dbReference>
<dbReference type="PANTHER" id="PTHR12805">
    <property type="entry name" value="KIN17 KIN, ANTIGENIC DETERMINANT OF RECA PROTEIN HOMOLOG"/>
    <property type="match status" value="1"/>
</dbReference>
<dbReference type="GO" id="GO:0006260">
    <property type="term" value="P:DNA replication"/>
    <property type="evidence" value="ECO:0007669"/>
    <property type="project" value="TreeGrafter"/>
</dbReference>
<dbReference type="Gene3D" id="2.30.30.140">
    <property type="match status" value="1"/>
</dbReference>
<dbReference type="Proteomes" id="UP001347796">
    <property type="component" value="Unassembled WGS sequence"/>
</dbReference>
<dbReference type="Pfam" id="PF25092">
    <property type="entry name" value="SH3_KIN17_C"/>
    <property type="match status" value="1"/>
</dbReference>
<feature type="domain" description="C2H2-type" evidence="6">
    <location>
        <begin position="30"/>
        <end position="52"/>
    </location>
</feature>
<keyword evidence="5" id="KW-0175">Coiled coil</keyword>
<dbReference type="Gene3D" id="2.30.30.30">
    <property type="match status" value="1"/>
</dbReference>
<keyword evidence="4" id="KW-0862">Zinc</keyword>
<organism evidence="7 8">
    <name type="scientific">Patella caerulea</name>
    <name type="common">Rayed Mediterranean limpet</name>
    <dbReference type="NCBI Taxonomy" id="87958"/>
    <lineage>
        <taxon>Eukaryota</taxon>
        <taxon>Metazoa</taxon>
        <taxon>Spiralia</taxon>
        <taxon>Lophotrochozoa</taxon>
        <taxon>Mollusca</taxon>
        <taxon>Gastropoda</taxon>
        <taxon>Patellogastropoda</taxon>
        <taxon>Patelloidea</taxon>
        <taxon>Patellidae</taxon>
        <taxon>Patella</taxon>
    </lineage>
</organism>
<reference evidence="7 8" key="1">
    <citation type="submission" date="2024-01" db="EMBL/GenBank/DDBJ databases">
        <title>The genome of the rayed Mediterranean limpet Patella caerulea (Linnaeus, 1758).</title>
        <authorList>
            <person name="Anh-Thu Weber A."/>
            <person name="Halstead-Nussloch G."/>
        </authorList>
    </citation>
    <scope>NUCLEOTIDE SEQUENCE [LARGE SCALE GENOMIC DNA]</scope>
    <source>
        <strain evidence="7">AATW-2023a</strain>
        <tissue evidence="7">Whole specimen</tissue>
    </source>
</reference>
<evidence type="ECO:0000256" key="2">
    <source>
        <dbReference type="ARBA" id="ARBA00022723"/>
    </source>
</evidence>
<sequence length="398" mass="46232">MGKEKGGFLTPKAIANRIKSKGLQKLRWYCEMCQKQCRDENGFKCHMTSESHQRQLLLFAENPEEYIDSFSNDFADEFLEVLRRRCGTKRIHANIVYQEYISDRNHVRMNATQWETLTDFVKWLGREGKCVVDLTEKGWFISYVDRDPETIKKQEAIKAKEKMDLDDEERTSKFIQKQIEKAALNEKHKAETEFTDLNRQDEDEKVVFSMPQCIKKPEISSTSMMTDNAFKKVSDTSDKMLPFKVPVQSTATKTGHKRKSALDEIMEFEEKTKEKKNRKDYWLHKDIVVKIIFKRLGEKYYKKKGYVKEVKDLYAGLVEMIDSGVTLKVDQTHVETVIPSIGKTVMIVNGAYRGQTATLEEVDTKNFSCTVKLDSGVLKGRPITNIQYEDISKLYNPS</sequence>
<dbReference type="InterPro" id="IPR014722">
    <property type="entry name" value="Rib_uL2_dom2"/>
</dbReference>
<name>A0AAN8JHJ3_PATCE</name>
<dbReference type="InterPro" id="IPR036236">
    <property type="entry name" value="Znf_C2H2_sf"/>
</dbReference>
<dbReference type="InterPro" id="IPR005824">
    <property type="entry name" value="KOW"/>
</dbReference>
<dbReference type="PANTHER" id="PTHR12805:SF0">
    <property type="entry name" value="DNA_RNA-BINDING PROTEIN KIN17"/>
    <property type="match status" value="1"/>
</dbReference>
<evidence type="ECO:0000313" key="8">
    <source>
        <dbReference type="Proteomes" id="UP001347796"/>
    </source>
</evidence>
<dbReference type="PROSITE" id="PS00028">
    <property type="entry name" value="ZINC_FINGER_C2H2_1"/>
    <property type="match status" value="1"/>
</dbReference>
<keyword evidence="3" id="KW-0863">Zinc-finger</keyword>
<dbReference type="GO" id="GO:0008270">
    <property type="term" value="F:zinc ion binding"/>
    <property type="evidence" value="ECO:0007669"/>
    <property type="project" value="UniProtKB-KW"/>
</dbReference>
<dbReference type="InterPro" id="IPR019447">
    <property type="entry name" value="DNA/RNA-bd_Kin17_WH-like_dom"/>
</dbReference>
<dbReference type="Pfam" id="PF25095">
    <property type="entry name" value="C2H2-zf_KIN17"/>
    <property type="match status" value="1"/>
</dbReference>
<evidence type="ECO:0000256" key="4">
    <source>
        <dbReference type="ARBA" id="ARBA00022833"/>
    </source>
</evidence>
<proteinExistence type="inferred from homology"/>
<dbReference type="SMART" id="SM00739">
    <property type="entry name" value="KOW"/>
    <property type="match status" value="1"/>
</dbReference>
<comment type="caution">
    <text evidence="7">The sequence shown here is derived from an EMBL/GenBank/DDBJ whole genome shotgun (WGS) entry which is preliminary data.</text>
</comment>
<dbReference type="FunFam" id="2.30.30.30:FF:000021">
    <property type="entry name" value="DNA/RNA-binding protein KIN17, putative"/>
    <property type="match status" value="1"/>
</dbReference>
<dbReference type="InterPro" id="IPR038254">
    <property type="entry name" value="KIN17_WH-like_sf"/>
</dbReference>
<evidence type="ECO:0000313" key="7">
    <source>
        <dbReference type="EMBL" id="KAK6175716.1"/>
    </source>
</evidence>
<dbReference type="AlphaFoldDB" id="A0AAN8JHJ3"/>